<evidence type="ECO:0000259" key="2">
    <source>
        <dbReference type="Pfam" id="PF17882"/>
    </source>
</evidence>
<dbReference type="Pfam" id="PF11901">
    <property type="entry name" value="DM9"/>
    <property type="match status" value="1"/>
</dbReference>
<evidence type="ECO:0000313" key="4">
    <source>
        <dbReference type="Proteomes" id="UP001332243"/>
    </source>
</evidence>
<proteinExistence type="predicted"/>
<dbReference type="RefSeq" id="WP_331216130.1">
    <property type="nucleotide sequence ID" value="NZ_JAZGQK010000017.1"/>
</dbReference>
<dbReference type="Pfam" id="PF17882">
    <property type="entry name" value="SBD"/>
    <property type="match status" value="2"/>
</dbReference>
<dbReference type="InterPro" id="IPR006616">
    <property type="entry name" value="DM9_repeat"/>
</dbReference>
<dbReference type="EMBL" id="JAZGQK010000017">
    <property type="protein sequence ID" value="MEE6261028.1"/>
    <property type="molecule type" value="Genomic_DNA"/>
</dbReference>
<protein>
    <submittedName>
        <fullName evidence="3">DM9 repeat-containing protein</fullName>
    </submittedName>
</protein>
<accession>A0ABU7RWZ2</accession>
<organism evidence="3 4">
    <name type="scientific">Plantactinospora sonchi</name>
    <dbReference type="NCBI Taxonomy" id="1544735"/>
    <lineage>
        <taxon>Bacteria</taxon>
        <taxon>Bacillati</taxon>
        <taxon>Actinomycetota</taxon>
        <taxon>Actinomycetes</taxon>
        <taxon>Micromonosporales</taxon>
        <taxon>Micromonosporaceae</taxon>
        <taxon>Plantactinospora</taxon>
    </lineage>
</organism>
<gene>
    <name evidence="3" type="ORF">V1633_21325</name>
</gene>
<feature type="domain" description="OAA-family lectin sugar binding" evidence="2">
    <location>
        <begin position="397"/>
        <end position="464"/>
    </location>
</feature>
<feature type="region of interest" description="Disordered" evidence="1">
    <location>
        <begin position="455"/>
        <end position="484"/>
    </location>
</feature>
<dbReference type="Proteomes" id="UP001332243">
    <property type="component" value="Unassembled WGS sequence"/>
</dbReference>
<evidence type="ECO:0000313" key="3">
    <source>
        <dbReference type="EMBL" id="MEE6261028.1"/>
    </source>
</evidence>
<feature type="domain" description="OAA-family lectin sugar binding" evidence="2">
    <location>
        <begin position="328"/>
        <end position="385"/>
    </location>
</feature>
<name>A0ABU7RWZ2_9ACTN</name>
<keyword evidence="4" id="KW-1185">Reference proteome</keyword>
<reference evidence="3 4" key="1">
    <citation type="submission" date="2024-01" db="EMBL/GenBank/DDBJ databases">
        <title>Genome insights into Plantactinospora sonchi sp. nov.</title>
        <authorList>
            <person name="Wang L."/>
        </authorList>
    </citation>
    <scope>NUCLEOTIDE SEQUENCE [LARGE SCALE GENOMIC DNA]</scope>
    <source>
        <strain evidence="3 4">NEAU-QY2</strain>
    </source>
</reference>
<sequence>MDVTADAYRWEPACGGRIPPGAVPHGYEADGEPLWVCRVRMYGGVHPGKVRPGFGAAQVAWNGREVSVDEYEVLMDRGVWGIASGGAVPADALPAGREGDGEPLYVARSAVAPGTLHIGKVRSAFGAANIGYGTFEHKVFSYEVLLDPSLSSPPEATQRAGIQMPPTYADFGTEPPRIGNVTVTGVDRASAAGDHLAIGAGGSVELRFDVPDPAVVREACVAIVALASMLSQAPGYAPLTVRLNGRALADRLRIPNGGGLPQRLVFAVPAEELVTGWNTLRIESGADALSLLWLYRVTIDPMHAHDQAGLALERQAIAEPVLRYASGAGEITIFVDRGEQAVLDQVAWADASGAEYAITFEKQQAAFYGWRRQPGEPPSEFRGQLIERGSFAEEARRFSTEEGWSGGWHHSGDLLVAVGVPGLPVTRLTWRDGRGNNGTVAFDDDGFLGTYQRAGEGPIGYRSRTRTPSSAPAEKAPVHAADSE</sequence>
<dbReference type="SMART" id="SM00696">
    <property type="entry name" value="DM9"/>
    <property type="match status" value="2"/>
</dbReference>
<dbReference type="PANTHER" id="PTHR31649">
    <property type="entry name" value="AGAP009604-PA"/>
    <property type="match status" value="1"/>
</dbReference>
<dbReference type="PANTHER" id="PTHR31649:SF1">
    <property type="entry name" value="FARNESOIC ACID O-METHYL TRANSFERASE DOMAIN-CONTAINING PROTEIN"/>
    <property type="match status" value="1"/>
</dbReference>
<comment type="caution">
    <text evidence="3">The sequence shown here is derived from an EMBL/GenBank/DDBJ whole genome shotgun (WGS) entry which is preliminary data.</text>
</comment>
<dbReference type="InterPro" id="IPR040964">
    <property type="entry name" value="SBD"/>
</dbReference>
<evidence type="ECO:0000256" key="1">
    <source>
        <dbReference type="SAM" id="MobiDB-lite"/>
    </source>
</evidence>